<keyword evidence="2" id="KW-1185">Reference proteome</keyword>
<sequence length="80" mass="8878">MAHTARPAACNKPLVRASSRTLFNNSKFTNVLVVAMSIQSSQKINKLQGGTCRPCGFCTWFHMGSMTPLTFHSTPLRYET</sequence>
<dbReference type="Proteomes" id="UP000244336">
    <property type="component" value="Chromosome 3"/>
</dbReference>
<gene>
    <name evidence="1" type="ORF">GQ55_3G122400</name>
</gene>
<reference evidence="1 2" key="1">
    <citation type="submission" date="2018-04" db="EMBL/GenBank/DDBJ databases">
        <title>WGS assembly of Panicum hallii var. hallii HAL2.</title>
        <authorList>
            <person name="Lovell J."/>
            <person name="Jenkins J."/>
            <person name="Lowry D."/>
            <person name="Mamidi S."/>
            <person name="Sreedasyam A."/>
            <person name="Weng X."/>
            <person name="Barry K."/>
            <person name="Bonette J."/>
            <person name="Campitelli B."/>
            <person name="Daum C."/>
            <person name="Gordon S."/>
            <person name="Gould B."/>
            <person name="Lipzen A."/>
            <person name="MacQueen A."/>
            <person name="Palacio-Mejia J."/>
            <person name="Plott C."/>
            <person name="Shakirov E."/>
            <person name="Shu S."/>
            <person name="Yoshinaga Y."/>
            <person name="Zane M."/>
            <person name="Rokhsar D."/>
            <person name="Grimwood J."/>
            <person name="Schmutz J."/>
            <person name="Juenger T."/>
        </authorList>
    </citation>
    <scope>NUCLEOTIDE SEQUENCE [LARGE SCALE GENOMIC DNA]</scope>
    <source>
        <strain evidence="2">cv. HAL2</strain>
    </source>
</reference>
<name>A0A2T7E8N6_9POAL</name>
<organism evidence="1 2">
    <name type="scientific">Panicum hallii var. hallii</name>
    <dbReference type="NCBI Taxonomy" id="1504633"/>
    <lineage>
        <taxon>Eukaryota</taxon>
        <taxon>Viridiplantae</taxon>
        <taxon>Streptophyta</taxon>
        <taxon>Embryophyta</taxon>
        <taxon>Tracheophyta</taxon>
        <taxon>Spermatophyta</taxon>
        <taxon>Magnoliopsida</taxon>
        <taxon>Liliopsida</taxon>
        <taxon>Poales</taxon>
        <taxon>Poaceae</taxon>
        <taxon>PACMAD clade</taxon>
        <taxon>Panicoideae</taxon>
        <taxon>Panicodae</taxon>
        <taxon>Paniceae</taxon>
        <taxon>Panicinae</taxon>
        <taxon>Panicum</taxon>
        <taxon>Panicum sect. Panicum</taxon>
    </lineage>
</organism>
<dbReference type="Gramene" id="PUZ64172">
    <property type="protein sequence ID" value="PUZ64172"/>
    <property type="gene ID" value="GQ55_3G122400"/>
</dbReference>
<proteinExistence type="predicted"/>
<evidence type="ECO:0000313" key="1">
    <source>
        <dbReference type="EMBL" id="PUZ64172.1"/>
    </source>
</evidence>
<evidence type="ECO:0000313" key="2">
    <source>
        <dbReference type="Proteomes" id="UP000244336"/>
    </source>
</evidence>
<dbReference type="EMBL" id="CM009751">
    <property type="protein sequence ID" value="PUZ64172.1"/>
    <property type="molecule type" value="Genomic_DNA"/>
</dbReference>
<dbReference type="AlphaFoldDB" id="A0A2T7E8N6"/>
<protein>
    <submittedName>
        <fullName evidence="1">Uncharacterized protein</fullName>
    </submittedName>
</protein>
<accession>A0A2T7E8N6</accession>